<gene>
    <name evidence="1" type="ORF">M6B38_249745</name>
</gene>
<reference evidence="1" key="2">
    <citation type="submission" date="2023-04" db="EMBL/GenBank/DDBJ databases">
        <authorList>
            <person name="Bruccoleri R.E."/>
            <person name="Oakeley E.J."/>
            <person name="Faust A.-M."/>
            <person name="Dessus-Babus S."/>
            <person name="Altorfer M."/>
            <person name="Burckhardt D."/>
            <person name="Oertli M."/>
            <person name="Naumann U."/>
            <person name="Petersen F."/>
            <person name="Wong J."/>
        </authorList>
    </citation>
    <scope>NUCLEOTIDE SEQUENCE</scope>
    <source>
        <strain evidence="1">GSM-AAB239-AS_SAM_17_03QT</strain>
        <tissue evidence="1">Leaf</tissue>
    </source>
</reference>
<evidence type="ECO:0000313" key="2">
    <source>
        <dbReference type="Proteomes" id="UP001140949"/>
    </source>
</evidence>
<proteinExistence type="predicted"/>
<organism evidence="1 2">
    <name type="scientific">Iris pallida</name>
    <name type="common">Sweet iris</name>
    <dbReference type="NCBI Taxonomy" id="29817"/>
    <lineage>
        <taxon>Eukaryota</taxon>
        <taxon>Viridiplantae</taxon>
        <taxon>Streptophyta</taxon>
        <taxon>Embryophyta</taxon>
        <taxon>Tracheophyta</taxon>
        <taxon>Spermatophyta</taxon>
        <taxon>Magnoliopsida</taxon>
        <taxon>Liliopsida</taxon>
        <taxon>Asparagales</taxon>
        <taxon>Iridaceae</taxon>
        <taxon>Iridoideae</taxon>
        <taxon>Irideae</taxon>
        <taxon>Iris</taxon>
    </lineage>
</organism>
<sequence length="42" mass="4848">MVPSPYSARQPLPPSPRTPIWMSFELGFRFPPSKLIRLKFSS</sequence>
<dbReference type="EMBL" id="JANAVB010000599">
    <property type="protein sequence ID" value="KAJ6853495.1"/>
    <property type="molecule type" value="Genomic_DNA"/>
</dbReference>
<accession>A0AAX6IM72</accession>
<dbReference type="AlphaFoldDB" id="A0AAX6IM72"/>
<name>A0AAX6IM72_IRIPA</name>
<protein>
    <submittedName>
        <fullName evidence="1">Uncharacterized protein</fullName>
    </submittedName>
</protein>
<reference evidence="1" key="1">
    <citation type="journal article" date="2023" name="GigaByte">
        <title>Genome assembly of the bearded iris, Iris pallida Lam.</title>
        <authorList>
            <person name="Bruccoleri R.E."/>
            <person name="Oakeley E.J."/>
            <person name="Faust A.M.E."/>
            <person name="Altorfer M."/>
            <person name="Dessus-Babus S."/>
            <person name="Burckhardt D."/>
            <person name="Oertli M."/>
            <person name="Naumann U."/>
            <person name="Petersen F."/>
            <person name="Wong J."/>
        </authorList>
    </citation>
    <scope>NUCLEOTIDE SEQUENCE</scope>
    <source>
        <strain evidence="1">GSM-AAB239-AS_SAM_17_03QT</strain>
    </source>
</reference>
<evidence type="ECO:0000313" key="1">
    <source>
        <dbReference type="EMBL" id="KAJ6853495.1"/>
    </source>
</evidence>
<comment type="caution">
    <text evidence="1">The sequence shown here is derived from an EMBL/GenBank/DDBJ whole genome shotgun (WGS) entry which is preliminary data.</text>
</comment>
<dbReference type="Proteomes" id="UP001140949">
    <property type="component" value="Unassembled WGS sequence"/>
</dbReference>
<keyword evidence="2" id="KW-1185">Reference proteome</keyword>